<dbReference type="InterPro" id="IPR011050">
    <property type="entry name" value="Pectin_lyase_fold/virulence"/>
</dbReference>
<evidence type="ECO:0000313" key="8">
    <source>
        <dbReference type="EMBL" id="KIM26850.1"/>
    </source>
</evidence>
<evidence type="ECO:0000256" key="5">
    <source>
        <dbReference type="ARBA" id="ARBA00023085"/>
    </source>
</evidence>
<gene>
    <name evidence="8" type="ORF">M408DRAFT_25111</name>
</gene>
<dbReference type="Proteomes" id="UP000054097">
    <property type="component" value="Unassembled WGS sequence"/>
</dbReference>
<feature type="signal peptide" evidence="6">
    <location>
        <begin position="1"/>
        <end position="22"/>
    </location>
</feature>
<dbReference type="AlphaFoldDB" id="A0A0C3AQJ7"/>
<evidence type="ECO:0000256" key="6">
    <source>
        <dbReference type="SAM" id="SignalP"/>
    </source>
</evidence>
<keyword evidence="4" id="KW-0378">Hydrolase</keyword>
<name>A0A0C3AQJ7_SERVB</name>
<dbReference type="InterPro" id="IPR012334">
    <property type="entry name" value="Pectin_lyas_fold"/>
</dbReference>
<dbReference type="GO" id="GO:0042545">
    <property type="term" value="P:cell wall modification"/>
    <property type="evidence" value="ECO:0007669"/>
    <property type="project" value="InterPro"/>
</dbReference>
<evidence type="ECO:0000256" key="1">
    <source>
        <dbReference type="ARBA" id="ARBA00005184"/>
    </source>
</evidence>
<dbReference type="PANTHER" id="PTHR31321">
    <property type="entry name" value="ACYL-COA THIOESTER HYDROLASE YBHC-RELATED"/>
    <property type="match status" value="1"/>
</dbReference>
<dbReference type="Pfam" id="PF01095">
    <property type="entry name" value="Pectinesterase"/>
    <property type="match status" value="1"/>
</dbReference>
<dbReference type="STRING" id="933852.A0A0C3AQJ7"/>
<reference evidence="8 9" key="1">
    <citation type="submission" date="2014-04" db="EMBL/GenBank/DDBJ databases">
        <authorList>
            <consortium name="DOE Joint Genome Institute"/>
            <person name="Kuo A."/>
            <person name="Zuccaro A."/>
            <person name="Kohler A."/>
            <person name="Nagy L.G."/>
            <person name="Floudas D."/>
            <person name="Copeland A."/>
            <person name="Barry K.W."/>
            <person name="Cichocki N."/>
            <person name="Veneault-Fourrey C."/>
            <person name="LaButti K."/>
            <person name="Lindquist E.A."/>
            <person name="Lipzen A."/>
            <person name="Lundell T."/>
            <person name="Morin E."/>
            <person name="Murat C."/>
            <person name="Sun H."/>
            <person name="Tunlid A."/>
            <person name="Henrissat B."/>
            <person name="Grigoriev I.V."/>
            <person name="Hibbett D.S."/>
            <person name="Martin F."/>
            <person name="Nordberg H.P."/>
            <person name="Cantor M.N."/>
            <person name="Hua S.X."/>
        </authorList>
    </citation>
    <scope>NUCLEOTIDE SEQUENCE [LARGE SCALE GENOMIC DNA]</scope>
    <source>
        <strain evidence="8 9">MAFF 305830</strain>
    </source>
</reference>
<dbReference type="GO" id="GO:0045490">
    <property type="term" value="P:pectin catabolic process"/>
    <property type="evidence" value="ECO:0007669"/>
    <property type="project" value="UniProtKB-UniPathway"/>
</dbReference>
<dbReference type="OrthoDB" id="2019149at2759"/>
<evidence type="ECO:0000259" key="7">
    <source>
        <dbReference type="Pfam" id="PF01095"/>
    </source>
</evidence>
<feature type="domain" description="Pectinesterase catalytic" evidence="7">
    <location>
        <begin position="191"/>
        <end position="282"/>
    </location>
</feature>
<dbReference type="EC" id="3.1.1.11" evidence="3"/>
<evidence type="ECO:0000256" key="4">
    <source>
        <dbReference type="ARBA" id="ARBA00022801"/>
    </source>
</evidence>
<keyword evidence="9" id="KW-1185">Reference proteome</keyword>
<proteinExistence type="inferred from homology"/>
<protein>
    <recommendedName>
        <fullName evidence="3">pectinesterase</fullName>
        <ecNumber evidence="3">3.1.1.11</ecNumber>
    </recommendedName>
</protein>
<evidence type="ECO:0000256" key="3">
    <source>
        <dbReference type="ARBA" id="ARBA00013229"/>
    </source>
</evidence>
<keyword evidence="5" id="KW-0063">Aspartyl esterase</keyword>
<feature type="chain" id="PRO_5011108788" description="pectinesterase" evidence="6">
    <location>
        <begin position="23"/>
        <end position="308"/>
    </location>
</feature>
<dbReference type="InterPro" id="IPR000070">
    <property type="entry name" value="Pectinesterase_cat"/>
</dbReference>
<dbReference type="UniPathway" id="UPA00545">
    <property type="reaction ID" value="UER00823"/>
</dbReference>
<dbReference type="SUPFAM" id="SSF51126">
    <property type="entry name" value="Pectin lyase-like"/>
    <property type="match status" value="1"/>
</dbReference>
<dbReference type="GO" id="GO:0030599">
    <property type="term" value="F:pectinesterase activity"/>
    <property type="evidence" value="ECO:0007669"/>
    <property type="project" value="UniProtKB-EC"/>
</dbReference>
<sequence>MIQHLLSFGIFVILLQACGVLAAVPAGAITVGASGKYKTLSAALKDTSSNVYYVYAGTYTEQVAISRSNIAIYGETTSTSSYTGNKATIANSITAAAAGSNDASGTVRVLATGVKIYNLNIANTYGTGIQDTLLANKVCVISYSRVTLTEIPVREPKSMDVVTLKALQTSSSDKRRRFGLQKVSFKQQVASGYITASGRSSDDANYYVIDQSTIQGSGSSYLGRPWRNYARVIFQKSTIGSNIKAAGWSVWGSSDPRTDHITFGEYSNTGSGAWSSSRASFATKLSSAISISTVLGSGYAAWVDASYI</sequence>
<evidence type="ECO:0000256" key="2">
    <source>
        <dbReference type="ARBA" id="ARBA00008891"/>
    </source>
</evidence>
<reference evidence="9" key="2">
    <citation type="submission" date="2015-01" db="EMBL/GenBank/DDBJ databases">
        <title>Evolutionary Origins and Diversification of the Mycorrhizal Mutualists.</title>
        <authorList>
            <consortium name="DOE Joint Genome Institute"/>
            <consortium name="Mycorrhizal Genomics Consortium"/>
            <person name="Kohler A."/>
            <person name="Kuo A."/>
            <person name="Nagy L.G."/>
            <person name="Floudas D."/>
            <person name="Copeland A."/>
            <person name="Barry K.W."/>
            <person name="Cichocki N."/>
            <person name="Veneault-Fourrey C."/>
            <person name="LaButti K."/>
            <person name="Lindquist E.A."/>
            <person name="Lipzen A."/>
            <person name="Lundell T."/>
            <person name="Morin E."/>
            <person name="Murat C."/>
            <person name="Riley R."/>
            <person name="Ohm R."/>
            <person name="Sun H."/>
            <person name="Tunlid A."/>
            <person name="Henrissat B."/>
            <person name="Grigoriev I.V."/>
            <person name="Hibbett D.S."/>
            <person name="Martin F."/>
        </authorList>
    </citation>
    <scope>NUCLEOTIDE SEQUENCE [LARGE SCALE GENOMIC DNA]</scope>
    <source>
        <strain evidence="9">MAFF 305830</strain>
    </source>
</reference>
<keyword evidence="6" id="KW-0732">Signal</keyword>
<evidence type="ECO:0000313" key="9">
    <source>
        <dbReference type="Proteomes" id="UP000054097"/>
    </source>
</evidence>
<organism evidence="8 9">
    <name type="scientific">Serendipita vermifera MAFF 305830</name>
    <dbReference type="NCBI Taxonomy" id="933852"/>
    <lineage>
        <taxon>Eukaryota</taxon>
        <taxon>Fungi</taxon>
        <taxon>Dikarya</taxon>
        <taxon>Basidiomycota</taxon>
        <taxon>Agaricomycotina</taxon>
        <taxon>Agaricomycetes</taxon>
        <taxon>Sebacinales</taxon>
        <taxon>Serendipitaceae</taxon>
        <taxon>Serendipita</taxon>
    </lineage>
</organism>
<dbReference type="HOGENOM" id="CLU_012243_1_1_1"/>
<comment type="pathway">
    <text evidence="1">Glycan metabolism; pectin degradation; 2-dehydro-3-deoxy-D-gluconate from pectin: step 1/5.</text>
</comment>
<comment type="similarity">
    <text evidence="2">Belongs to the pectinesterase family.</text>
</comment>
<dbReference type="PANTHER" id="PTHR31321:SF127">
    <property type="entry name" value="PECTINESTERASE"/>
    <property type="match status" value="1"/>
</dbReference>
<dbReference type="Gene3D" id="2.160.20.10">
    <property type="entry name" value="Single-stranded right-handed beta-helix, Pectin lyase-like"/>
    <property type="match status" value="2"/>
</dbReference>
<dbReference type="EMBL" id="KN824303">
    <property type="protein sequence ID" value="KIM26850.1"/>
    <property type="molecule type" value="Genomic_DNA"/>
</dbReference>
<accession>A0A0C3AQJ7</accession>